<accession>A0ABP9RUP8</accession>
<dbReference type="EMBL" id="BAABJQ010000009">
    <property type="protein sequence ID" value="GAA5186927.1"/>
    <property type="molecule type" value="Genomic_DNA"/>
</dbReference>
<evidence type="ECO:0000256" key="3">
    <source>
        <dbReference type="ARBA" id="ARBA00023163"/>
    </source>
</evidence>
<name>A0ABP9RUP8_9ACTN</name>
<dbReference type="InterPro" id="IPR018060">
    <property type="entry name" value="HTH_AraC"/>
</dbReference>
<gene>
    <name evidence="5" type="ORF">GCM10023322_34140</name>
</gene>
<dbReference type="PANTHER" id="PTHR43436">
    <property type="entry name" value="ARAC-FAMILY TRANSCRIPTIONAL REGULATOR"/>
    <property type="match status" value="1"/>
</dbReference>
<keyword evidence="6" id="KW-1185">Reference proteome</keyword>
<dbReference type="PROSITE" id="PS01124">
    <property type="entry name" value="HTH_ARAC_FAMILY_2"/>
    <property type="match status" value="1"/>
</dbReference>
<keyword evidence="3" id="KW-0804">Transcription</keyword>
<dbReference type="Pfam" id="PF12833">
    <property type="entry name" value="HTH_18"/>
    <property type="match status" value="1"/>
</dbReference>
<reference evidence="6" key="1">
    <citation type="journal article" date="2019" name="Int. J. Syst. Evol. Microbiol.">
        <title>The Global Catalogue of Microorganisms (GCM) 10K type strain sequencing project: providing services to taxonomists for standard genome sequencing and annotation.</title>
        <authorList>
            <consortium name="The Broad Institute Genomics Platform"/>
            <consortium name="The Broad Institute Genome Sequencing Center for Infectious Disease"/>
            <person name="Wu L."/>
            <person name="Ma J."/>
        </authorList>
    </citation>
    <scope>NUCLEOTIDE SEQUENCE [LARGE SCALE GENOMIC DNA]</scope>
    <source>
        <strain evidence="6">JCM 18304</strain>
    </source>
</reference>
<comment type="caution">
    <text evidence="5">The sequence shown here is derived from an EMBL/GenBank/DDBJ whole genome shotgun (WGS) entry which is preliminary data.</text>
</comment>
<proteinExistence type="predicted"/>
<evidence type="ECO:0000256" key="1">
    <source>
        <dbReference type="ARBA" id="ARBA00023015"/>
    </source>
</evidence>
<dbReference type="PANTHER" id="PTHR43436:SF1">
    <property type="entry name" value="TRANSCRIPTIONAL REGULATORY PROTEIN"/>
    <property type="match status" value="1"/>
</dbReference>
<dbReference type="Pfam" id="PF06719">
    <property type="entry name" value="AraC_N"/>
    <property type="match status" value="1"/>
</dbReference>
<dbReference type="RefSeq" id="WP_345630683.1">
    <property type="nucleotide sequence ID" value="NZ_BAABJQ010000009.1"/>
</dbReference>
<dbReference type="InterPro" id="IPR009057">
    <property type="entry name" value="Homeodomain-like_sf"/>
</dbReference>
<dbReference type="PROSITE" id="PS00041">
    <property type="entry name" value="HTH_ARAC_FAMILY_1"/>
    <property type="match status" value="1"/>
</dbReference>
<protein>
    <submittedName>
        <fullName evidence="5">AraC family transcriptional regulator</fullName>
    </submittedName>
</protein>
<evidence type="ECO:0000259" key="4">
    <source>
        <dbReference type="PROSITE" id="PS01124"/>
    </source>
</evidence>
<sequence>MDQLDEHPALAELRSLIARHAEGRYRRTRLPGLMIMASPAPTEPLSAVSQPSFAIVAQGVKRTILSDRVFDYGPGQYAVISLDLPVTGHVLRAGPGQPFLGMGLTLNPASIAALLLGPGAGTGTATTTGAADSTAGIAVSDAGGDLLESSVRLLRLLDRPEDIPVLAASIEREILWRLITGDQGATIRQIGLADSRLSQIARAIRHIRSGYAQPLRIEDLARVASMSVTSFHRHFRAVTAMSPLQFLKQIRLQEARTRLVIDASDVAAVGRSVGYDSPSQFSREYRRLFGAPPRQDATRLQSLPARDPSMV</sequence>
<dbReference type="InterPro" id="IPR009594">
    <property type="entry name" value="Tscrpt_reg_HTH_AraC_N"/>
</dbReference>
<keyword evidence="1" id="KW-0805">Transcription regulation</keyword>
<organism evidence="5 6">
    <name type="scientific">Rugosimonospora acidiphila</name>
    <dbReference type="NCBI Taxonomy" id="556531"/>
    <lineage>
        <taxon>Bacteria</taxon>
        <taxon>Bacillati</taxon>
        <taxon>Actinomycetota</taxon>
        <taxon>Actinomycetes</taxon>
        <taxon>Micromonosporales</taxon>
        <taxon>Micromonosporaceae</taxon>
        <taxon>Rugosimonospora</taxon>
    </lineage>
</organism>
<dbReference type="InterPro" id="IPR018062">
    <property type="entry name" value="HTH_AraC-typ_CS"/>
</dbReference>
<keyword evidence="2" id="KW-0238">DNA-binding</keyword>
<feature type="domain" description="HTH araC/xylS-type" evidence="4">
    <location>
        <begin position="201"/>
        <end position="299"/>
    </location>
</feature>
<evidence type="ECO:0000256" key="2">
    <source>
        <dbReference type="ARBA" id="ARBA00023125"/>
    </source>
</evidence>
<dbReference type="Gene3D" id="1.10.10.60">
    <property type="entry name" value="Homeodomain-like"/>
    <property type="match status" value="2"/>
</dbReference>
<evidence type="ECO:0000313" key="6">
    <source>
        <dbReference type="Proteomes" id="UP001501570"/>
    </source>
</evidence>
<evidence type="ECO:0000313" key="5">
    <source>
        <dbReference type="EMBL" id="GAA5186927.1"/>
    </source>
</evidence>
<dbReference type="SUPFAM" id="SSF46689">
    <property type="entry name" value="Homeodomain-like"/>
    <property type="match status" value="2"/>
</dbReference>
<dbReference type="SMART" id="SM00342">
    <property type="entry name" value="HTH_ARAC"/>
    <property type="match status" value="1"/>
</dbReference>
<dbReference type="Proteomes" id="UP001501570">
    <property type="component" value="Unassembled WGS sequence"/>
</dbReference>